<keyword evidence="2 8" id="KW-0812">Transmembrane</keyword>
<dbReference type="Pfam" id="PF06160">
    <property type="entry name" value="EzrA"/>
    <property type="match status" value="1"/>
</dbReference>
<feature type="coiled-coil region" evidence="8">
    <location>
        <begin position="106"/>
        <end position="133"/>
    </location>
</feature>
<keyword evidence="3 8" id="KW-1133">Transmembrane helix</keyword>
<reference evidence="9 10" key="1">
    <citation type="submission" date="2019-03" db="EMBL/GenBank/DDBJ databases">
        <title>Genomic Encyclopedia of Type Strains, Phase IV (KMG-IV): sequencing the most valuable type-strain genomes for metagenomic binning, comparative biology and taxonomic classification.</title>
        <authorList>
            <person name="Goeker M."/>
        </authorList>
    </citation>
    <scope>NUCLEOTIDE SEQUENCE [LARGE SCALE GENOMIC DNA]</scope>
    <source>
        <strain evidence="9 10">DSM 19377</strain>
    </source>
</reference>
<dbReference type="NCBIfam" id="NF003413">
    <property type="entry name" value="PRK04778.1-7"/>
    <property type="match status" value="1"/>
</dbReference>
<evidence type="ECO:0000256" key="3">
    <source>
        <dbReference type="ARBA" id="ARBA00022989"/>
    </source>
</evidence>
<dbReference type="Proteomes" id="UP000295416">
    <property type="component" value="Unassembled WGS sequence"/>
</dbReference>
<dbReference type="EMBL" id="SLXK01000001">
    <property type="protein sequence ID" value="TCP32049.1"/>
    <property type="molecule type" value="Genomic_DNA"/>
</dbReference>
<evidence type="ECO:0000256" key="1">
    <source>
        <dbReference type="ARBA" id="ARBA00022618"/>
    </source>
</evidence>
<dbReference type="GO" id="GO:0000917">
    <property type="term" value="P:division septum assembly"/>
    <property type="evidence" value="ECO:0007669"/>
    <property type="project" value="UniProtKB-KW"/>
</dbReference>
<dbReference type="OrthoDB" id="1654473at2"/>
<evidence type="ECO:0000256" key="7">
    <source>
        <dbReference type="ARBA" id="ARBA00023306"/>
    </source>
</evidence>
<sequence length="562" mass="65923">MLYVIIALILLLILIIGYGTWMRKKVYSQIDRYESWKIDITNRPVTEEIARVKELKMVGETEKKFETWRSDWDEIVTSELPAVEEKLFDAEEAADKYRFRKAGHILSQLETNLNSAEERIAQMLNDLHEVVDSEHQNRTDIVEIKEVYHQTKKDMITKQSQFKNTVPYLEKTIHDIELGFKEYENETENGNYIKAREVLIYIKNQLESIRDKMETIPKLYKDLHNKLPDQLKELREGYYEMSGQGYVLRHLQVEEQVDEMEKQLIVLDEAMEHSEFGEAAESVAMMHQQVDWLYEHMEKEVGARRQLLETAPAIEQDLAIVRKKVTELDDETKIVQQSYRIESEDLKVQYDIGRAFEKLERDFSEVDDVFREKTEAFSIVLEKLEDMRHDINALRDSADEFKERMTTLRKDELMAKETLQKLRQKLQDSRRIVQKSNLPGIPYSYATILEEAQDLLSEVNNKLEQKPLEMSSVLQVLDDADEKVGNVCEKTNGLVDDAELAEQLIQYGNRYRSGNPEINDELKRAEEYFRSYNFSEAVEIAAAAVQKVEPDIFKKIELYAAE</sequence>
<comment type="similarity">
    <text evidence="8">Belongs to the EzrA family.</text>
</comment>
<proteinExistence type="inferred from homology"/>
<keyword evidence="6 8" id="KW-0717">Septation</keyword>
<keyword evidence="7 8" id="KW-0131">Cell cycle</keyword>
<keyword evidence="10" id="KW-1185">Reference proteome</keyword>
<keyword evidence="5 8" id="KW-0472">Membrane</keyword>
<evidence type="ECO:0000256" key="6">
    <source>
        <dbReference type="ARBA" id="ARBA00023210"/>
    </source>
</evidence>
<feature type="coiled-coil region" evidence="8">
    <location>
        <begin position="384"/>
        <end position="411"/>
    </location>
</feature>
<dbReference type="AlphaFoldDB" id="A0A4R2PAF3"/>
<dbReference type="GO" id="GO:0000921">
    <property type="term" value="P:septin ring assembly"/>
    <property type="evidence" value="ECO:0007669"/>
    <property type="project" value="InterPro"/>
</dbReference>
<dbReference type="GO" id="GO:0005886">
    <property type="term" value="C:plasma membrane"/>
    <property type="evidence" value="ECO:0007669"/>
    <property type="project" value="UniProtKB-SubCell"/>
</dbReference>
<organism evidence="9 10">
    <name type="scientific">Scopulibacillus darangshiensis</name>
    <dbReference type="NCBI Taxonomy" id="442528"/>
    <lineage>
        <taxon>Bacteria</taxon>
        <taxon>Bacillati</taxon>
        <taxon>Bacillota</taxon>
        <taxon>Bacilli</taxon>
        <taxon>Bacillales</taxon>
        <taxon>Sporolactobacillaceae</taxon>
        <taxon>Scopulibacillus</taxon>
    </lineage>
</organism>
<dbReference type="HAMAP" id="MF_00728">
    <property type="entry name" value="EzrA"/>
    <property type="match status" value="1"/>
</dbReference>
<comment type="caution">
    <text evidence="9">The sequence shown here is derived from an EMBL/GenBank/DDBJ whole genome shotgun (WGS) entry which is preliminary data.</text>
</comment>
<evidence type="ECO:0000256" key="2">
    <source>
        <dbReference type="ARBA" id="ARBA00022692"/>
    </source>
</evidence>
<evidence type="ECO:0000256" key="5">
    <source>
        <dbReference type="ARBA" id="ARBA00023136"/>
    </source>
</evidence>
<dbReference type="InterPro" id="IPR010379">
    <property type="entry name" value="EzrA"/>
</dbReference>
<comment type="function">
    <text evidence="8">Negative regulator of FtsZ ring formation; modulates the frequency and position of FtsZ ring formation. Inhibits FtsZ ring formation at polar sites. Interacts either with FtsZ or with one of its binding partners to promote depolymerization.</text>
</comment>
<evidence type="ECO:0000313" key="10">
    <source>
        <dbReference type="Proteomes" id="UP000295416"/>
    </source>
</evidence>
<evidence type="ECO:0000256" key="8">
    <source>
        <dbReference type="HAMAP-Rule" id="MF_00728"/>
    </source>
</evidence>
<evidence type="ECO:0000313" key="9">
    <source>
        <dbReference type="EMBL" id="TCP32049.1"/>
    </source>
</evidence>
<keyword evidence="8" id="KW-1003">Cell membrane</keyword>
<dbReference type="GO" id="GO:0005940">
    <property type="term" value="C:septin ring"/>
    <property type="evidence" value="ECO:0007669"/>
    <property type="project" value="InterPro"/>
</dbReference>
<accession>A0A4R2PAF3</accession>
<keyword evidence="4 8" id="KW-0175">Coiled coil</keyword>
<dbReference type="RefSeq" id="WP_132742571.1">
    <property type="nucleotide sequence ID" value="NZ_SLXK01000001.1"/>
</dbReference>
<evidence type="ECO:0000256" key="4">
    <source>
        <dbReference type="ARBA" id="ARBA00023054"/>
    </source>
</evidence>
<keyword evidence="1 8" id="KW-0132">Cell division</keyword>
<name>A0A4R2PAF3_9BACL</name>
<protein>
    <recommendedName>
        <fullName evidence="8">Septation ring formation regulator EzrA</fullName>
    </recommendedName>
</protein>
<feature type="topological domain" description="Extracellular" evidence="8">
    <location>
        <begin position="1"/>
        <end position="3"/>
    </location>
</feature>
<gene>
    <name evidence="8" type="primary">ezrA</name>
    <name evidence="9" type="ORF">EV207_10121</name>
</gene>
<comment type="subcellular location">
    <subcellularLocation>
        <location evidence="8">Cell membrane</location>
        <topology evidence="8">Single-pass membrane protein</topology>
    </subcellularLocation>
    <text evidence="8">Colocalized with FtsZ to the nascent septal site.</text>
</comment>
<feature type="topological domain" description="Cytoplasmic" evidence="8">
    <location>
        <begin position="23"/>
        <end position="562"/>
    </location>
</feature>